<dbReference type="InterPro" id="IPR050712">
    <property type="entry name" value="NAD(P)H-dep_reductase"/>
</dbReference>
<dbReference type="PANTHER" id="PTHR30543">
    <property type="entry name" value="CHROMATE REDUCTASE"/>
    <property type="match status" value="1"/>
</dbReference>
<dbReference type="EMBL" id="JAQFWQ010000072">
    <property type="protein sequence ID" value="MDA2813272.1"/>
    <property type="molecule type" value="Genomic_DNA"/>
</dbReference>
<gene>
    <name evidence="3" type="ORF">O4J56_21685</name>
</gene>
<evidence type="ECO:0000259" key="2">
    <source>
        <dbReference type="Pfam" id="PF03358"/>
    </source>
</evidence>
<dbReference type="InterPro" id="IPR005025">
    <property type="entry name" value="FMN_Rdtase-like_dom"/>
</dbReference>
<keyword evidence="4" id="KW-1185">Reference proteome</keyword>
<proteinExistence type="predicted"/>
<accession>A0ABT4U8J6</accession>
<organism evidence="3 4">
    <name type="scientific">Nocardiopsis endophytica</name>
    <dbReference type="NCBI Taxonomy" id="3018445"/>
    <lineage>
        <taxon>Bacteria</taxon>
        <taxon>Bacillati</taxon>
        <taxon>Actinomycetota</taxon>
        <taxon>Actinomycetes</taxon>
        <taxon>Streptosporangiales</taxon>
        <taxon>Nocardiopsidaceae</taxon>
        <taxon>Nocardiopsis</taxon>
    </lineage>
</organism>
<evidence type="ECO:0000313" key="3">
    <source>
        <dbReference type="EMBL" id="MDA2813272.1"/>
    </source>
</evidence>
<feature type="domain" description="NADPH-dependent FMN reductase-like" evidence="2">
    <location>
        <begin position="7"/>
        <end position="148"/>
    </location>
</feature>
<reference evidence="3 4" key="1">
    <citation type="submission" date="2023-01" db="EMBL/GenBank/DDBJ databases">
        <title>Draft genome sequence of Nocardiopsis sp. RSe5-2 isolated from halophytes.</title>
        <authorList>
            <person name="Duangmal K."/>
            <person name="Chantavorakit T."/>
        </authorList>
    </citation>
    <scope>NUCLEOTIDE SEQUENCE [LARGE SCALE GENOMIC DNA]</scope>
    <source>
        <strain evidence="3 4">RSe5-2</strain>
    </source>
</reference>
<comment type="caution">
    <text evidence="3">The sequence shown here is derived from an EMBL/GenBank/DDBJ whole genome shotgun (WGS) entry which is preliminary data.</text>
</comment>
<sequence length="212" mass="23039">MAESPLRVAIIIGSNRKGRFGPVVADWFAGQARDHGAFEVDTIDLAQAWLPEVLTADGDEVPGAVRSLGGWLRAADAFVIVTPEYNRGYPAALKNAIDWYGDEWRTKPVAYVSYGGSAGGLRAVQALQPVFTELYAVNVRETVSFHNYPERFDPRGRPTDPAGCEGSARRLLDQLAWWARTLRDGRARAPYPQGGGSGLEEPGGRGRPAATR</sequence>
<dbReference type="Pfam" id="PF03358">
    <property type="entry name" value="FMN_red"/>
    <property type="match status" value="1"/>
</dbReference>
<dbReference type="PANTHER" id="PTHR30543:SF21">
    <property type="entry name" value="NAD(P)H-DEPENDENT FMN REDUCTASE LOT6"/>
    <property type="match status" value="1"/>
</dbReference>
<evidence type="ECO:0000256" key="1">
    <source>
        <dbReference type="SAM" id="MobiDB-lite"/>
    </source>
</evidence>
<feature type="region of interest" description="Disordered" evidence="1">
    <location>
        <begin position="188"/>
        <end position="212"/>
    </location>
</feature>
<dbReference type="RefSeq" id="WP_270688179.1">
    <property type="nucleotide sequence ID" value="NZ_JAQFWQ010000072.1"/>
</dbReference>
<dbReference type="Proteomes" id="UP001527866">
    <property type="component" value="Unassembled WGS sequence"/>
</dbReference>
<protein>
    <submittedName>
        <fullName evidence="3">NAD(P)H-dependent oxidoreductase</fullName>
    </submittedName>
</protein>
<evidence type="ECO:0000313" key="4">
    <source>
        <dbReference type="Proteomes" id="UP001527866"/>
    </source>
</evidence>
<name>A0ABT4U8J6_9ACTN</name>
<dbReference type="InterPro" id="IPR029039">
    <property type="entry name" value="Flavoprotein-like_sf"/>
</dbReference>
<dbReference type="SUPFAM" id="SSF52218">
    <property type="entry name" value="Flavoproteins"/>
    <property type="match status" value="1"/>
</dbReference>
<dbReference type="Gene3D" id="3.40.50.360">
    <property type="match status" value="1"/>
</dbReference>